<evidence type="ECO:0000313" key="5">
    <source>
        <dbReference type="EMBL" id="ARN81810.1"/>
    </source>
</evidence>
<dbReference type="Pfam" id="PF00294">
    <property type="entry name" value="PfkB"/>
    <property type="match status" value="1"/>
</dbReference>
<keyword evidence="2" id="KW-0808">Transferase</keyword>
<keyword evidence="6" id="KW-1185">Reference proteome</keyword>
<feature type="domain" description="Carbohydrate kinase PfkB" evidence="4">
    <location>
        <begin position="15"/>
        <end position="288"/>
    </location>
</feature>
<sequence>MPTTSADEREGGVRRRVCCLGSINADVTLRLDRLPQQHEKIEAQQVRVGGGGSAANTAVWLSRQGLSVMMSGWIGEDALGMLALSDLRANGVDTRAVKLLPVASPIAVCLAPPDDKRIIISPIIEAPWTPYDCADAYVTVDWLHTTVCEADFLSEAKSASREQGTVLSVELDGRYDPALANIADYLFTNSDELARKLGTDDPVGFLWDKHGADPATWFVTQGMHGVVVIGGGKTETVSALPIEAVDRTGGGDAFNAGAIAALLSGADRRSAASAGLLLAAQALRVLGAH</sequence>
<dbReference type="GO" id="GO:0016301">
    <property type="term" value="F:kinase activity"/>
    <property type="evidence" value="ECO:0007669"/>
    <property type="project" value="UniProtKB-KW"/>
</dbReference>
<protein>
    <recommendedName>
        <fullName evidence="4">Carbohydrate kinase PfkB domain-containing protein</fullName>
    </recommendedName>
</protein>
<reference evidence="5 6" key="1">
    <citation type="submission" date="2017-02" db="EMBL/GenBank/DDBJ databases">
        <authorList>
            <person name="Peterson S.W."/>
        </authorList>
    </citation>
    <scope>NUCLEOTIDE SEQUENCE [LARGE SCALE GENOMIC DNA]</scope>
    <source>
        <strain evidence="5 6">S285</strain>
    </source>
</reference>
<gene>
    <name evidence="5" type="ORF">B1812_12785</name>
</gene>
<evidence type="ECO:0000259" key="4">
    <source>
        <dbReference type="Pfam" id="PF00294"/>
    </source>
</evidence>
<dbReference type="PANTHER" id="PTHR10584:SF166">
    <property type="entry name" value="RIBOKINASE"/>
    <property type="match status" value="1"/>
</dbReference>
<comment type="similarity">
    <text evidence="1">Belongs to the carbohydrate kinase PfkB family.</text>
</comment>
<dbReference type="Gene3D" id="3.40.1190.20">
    <property type="match status" value="1"/>
</dbReference>
<organism evidence="5 6">
    <name type="scientific">Methylocystis bryophila</name>
    <dbReference type="NCBI Taxonomy" id="655015"/>
    <lineage>
        <taxon>Bacteria</taxon>
        <taxon>Pseudomonadati</taxon>
        <taxon>Pseudomonadota</taxon>
        <taxon>Alphaproteobacteria</taxon>
        <taxon>Hyphomicrobiales</taxon>
        <taxon>Methylocystaceae</taxon>
        <taxon>Methylocystis</taxon>
    </lineage>
</organism>
<dbReference type="SUPFAM" id="SSF53613">
    <property type="entry name" value="Ribokinase-like"/>
    <property type="match status" value="1"/>
</dbReference>
<dbReference type="AlphaFoldDB" id="A0A1W6MW27"/>
<evidence type="ECO:0000313" key="6">
    <source>
        <dbReference type="Proteomes" id="UP000193978"/>
    </source>
</evidence>
<dbReference type="InterPro" id="IPR002173">
    <property type="entry name" value="Carboh/pur_kinase_PfkB_CS"/>
</dbReference>
<dbReference type="InterPro" id="IPR002139">
    <property type="entry name" value="Ribo/fructo_kinase"/>
</dbReference>
<dbReference type="InterPro" id="IPR029056">
    <property type="entry name" value="Ribokinase-like"/>
</dbReference>
<dbReference type="STRING" id="655015.B1812_12785"/>
<dbReference type="Proteomes" id="UP000193978">
    <property type="component" value="Chromosome"/>
</dbReference>
<dbReference type="KEGG" id="mbry:B1812_12785"/>
<dbReference type="PANTHER" id="PTHR10584">
    <property type="entry name" value="SUGAR KINASE"/>
    <property type="match status" value="1"/>
</dbReference>
<evidence type="ECO:0000256" key="1">
    <source>
        <dbReference type="ARBA" id="ARBA00010688"/>
    </source>
</evidence>
<dbReference type="EMBL" id="CP019948">
    <property type="protein sequence ID" value="ARN81810.1"/>
    <property type="molecule type" value="Genomic_DNA"/>
</dbReference>
<dbReference type="PRINTS" id="PR00990">
    <property type="entry name" value="RIBOKINASE"/>
</dbReference>
<keyword evidence="3" id="KW-0418">Kinase</keyword>
<dbReference type="InterPro" id="IPR011611">
    <property type="entry name" value="PfkB_dom"/>
</dbReference>
<dbReference type="PROSITE" id="PS00583">
    <property type="entry name" value="PFKB_KINASES_1"/>
    <property type="match status" value="1"/>
</dbReference>
<accession>A0A1W6MW27</accession>
<evidence type="ECO:0000256" key="3">
    <source>
        <dbReference type="ARBA" id="ARBA00022777"/>
    </source>
</evidence>
<evidence type="ECO:0000256" key="2">
    <source>
        <dbReference type="ARBA" id="ARBA00022679"/>
    </source>
</evidence>
<dbReference type="GO" id="GO:0006796">
    <property type="term" value="P:phosphate-containing compound metabolic process"/>
    <property type="evidence" value="ECO:0007669"/>
    <property type="project" value="UniProtKB-ARBA"/>
</dbReference>
<proteinExistence type="inferred from homology"/>
<name>A0A1W6MW27_9HYPH</name>